<keyword evidence="2" id="KW-1185">Reference proteome</keyword>
<protein>
    <recommendedName>
        <fullName evidence="3">Integral membrane protein</fullName>
    </recommendedName>
</protein>
<evidence type="ECO:0000313" key="2">
    <source>
        <dbReference type="Proteomes" id="UP001552594"/>
    </source>
</evidence>
<sequence length="196" mass="21568">MGRPMARRGLALRVRAKARGTHPRPASRTIVRDRGWRREARSAWCFGLGLTGLLTGADAARGTLDWPRGGCWTVLGATLLLVLRPARVSAGEDWLAVRGLLRERRVRTDRLTRLRRLDGVSPRLVLRDASGVRVELELAVLRANPLLWHHLETGARRSREHGTLHEGTALLTALAEHIDSHAARGILQASGMDAGS</sequence>
<organism evidence="1 2">
    <name type="scientific">Streptomyces orinoci</name>
    <name type="common">Streptoverticillium orinoci</name>
    <dbReference type="NCBI Taxonomy" id="67339"/>
    <lineage>
        <taxon>Bacteria</taxon>
        <taxon>Bacillati</taxon>
        <taxon>Actinomycetota</taxon>
        <taxon>Actinomycetes</taxon>
        <taxon>Kitasatosporales</taxon>
        <taxon>Streptomycetaceae</taxon>
        <taxon>Streptomyces</taxon>
    </lineage>
</organism>
<reference evidence="1 2" key="1">
    <citation type="submission" date="2024-06" db="EMBL/GenBank/DDBJ databases">
        <title>The Natural Products Discovery Center: Release of the First 8490 Sequenced Strains for Exploring Actinobacteria Biosynthetic Diversity.</title>
        <authorList>
            <person name="Kalkreuter E."/>
            <person name="Kautsar S.A."/>
            <person name="Yang D."/>
            <person name="Bader C.D."/>
            <person name="Teijaro C.N."/>
            <person name="Fluegel L."/>
            <person name="Davis C.M."/>
            <person name="Simpson J.R."/>
            <person name="Lauterbach L."/>
            <person name="Steele A.D."/>
            <person name="Gui C."/>
            <person name="Meng S."/>
            <person name="Li G."/>
            <person name="Viehrig K."/>
            <person name="Ye F."/>
            <person name="Su P."/>
            <person name="Kiefer A.F."/>
            <person name="Nichols A."/>
            <person name="Cepeda A.J."/>
            <person name="Yan W."/>
            <person name="Fan B."/>
            <person name="Jiang Y."/>
            <person name="Adhikari A."/>
            <person name="Zheng C.-J."/>
            <person name="Schuster L."/>
            <person name="Cowan T.M."/>
            <person name="Smanski M.J."/>
            <person name="Chevrette M.G."/>
            <person name="De Carvalho L.P.S."/>
            <person name="Shen B."/>
        </authorList>
    </citation>
    <scope>NUCLEOTIDE SEQUENCE [LARGE SCALE GENOMIC DNA]</scope>
    <source>
        <strain evidence="1 2">NPDC052347</strain>
    </source>
</reference>
<proteinExistence type="predicted"/>
<dbReference type="EMBL" id="JBFAUK010000001">
    <property type="protein sequence ID" value="MEV5504966.1"/>
    <property type="molecule type" value="Genomic_DNA"/>
</dbReference>
<name>A0ABV3JQ03_STRON</name>
<accession>A0ABV3JQ03</accession>
<dbReference type="RefSeq" id="WP_241561255.1">
    <property type="nucleotide sequence ID" value="NZ_JBFAUK010000001.1"/>
</dbReference>
<evidence type="ECO:0000313" key="1">
    <source>
        <dbReference type="EMBL" id="MEV5504966.1"/>
    </source>
</evidence>
<gene>
    <name evidence="1" type="ORF">AB0L16_00590</name>
</gene>
<comment type="caution">
    <text evidence="1">The sequence shown here is derived from an EMBL/GenBank/DDBJ whole genome shotgun (WGS) entry which is preliminary data.</text>
</comment>
<dbReference type="Proteomes" id="UP001552594">
    <property type="component" value="Unassembled WGS sequence"/>
</dbReference>
<evidence type="ECO:0008006" key="3">
    <source>
        <dbReference type="Google" id="ProtNLM"/>
    </source>
</evidence>